<reference evidence="2" key="1">
    <citation type="submission" date="2024-06" db="EMBL/GenBank/DDBJ databases">
        <authorList>
            <consortium name="consrtm"/>
            <person name="Uemura M."/>
            <person name="Terahara T."/>
        </authorList>
    </citation>
    <scope>NUCLEOTIDE SEQUENCE</scope>
    <source>
        <strain evidence="2">KM77-8</strain>
    </source>
</reference>
<organism evidence="2">
    <name type="scientific">Streptomyces haneummycinicus</name>
    <dbReference type="NCBI Taxonomy" id="3074435"/>
    <lineage>
        <taxon>Bacteria</taxon>
        <taxon>Bacillati</taxon>
        <taxon>Actinomycetota</taxon>
        <taxon>Actinomycetes</taxon>
        <taxon>Kitasatosporales</taxon>
        <taxon>Streptomycetaceae</taxon>
        <taxon>Streptomyces</taxon>
    </lineage>
</organism>
<name>A0AAT9HTR5_9ACTN</name>
<protein>
    <recommendedName>
        <fullName evidence="1">Protein-glutamine gamma-glutamyltransferase-like C-terminal domain-containing protein</fullName>
    </recommendedName>
</protein>
<reference evidence="2" key="2">
    <citation type="submission" date="2024-07" db="EMBL/GenBank/DDBJ databases">
        <title>Streptomyces haneummycinica sp. nov., a new antibiotic-producing actinobacterium isolated from marine sediment.</title>
        <authorList>
            <person name="Uemura M."/>
            <person name="Hamada M."/>
            <person name="Hirano S."/>
            <person name="Kobayashi K."/>
            <person name="Ohshiro T."/>
            <person name="Kobayashi T."/>
            <person name="Terahara T."/>
        </authorList>
    </citation>
    <scope>NUCLEOTIDE SEQUENCE</scope>
    <source>
        <strain evidence="2">KM77-8</strain>
    </source>
</reference>
<gene>
    <name evidence="2" type="ORF">SHKM778_71450</name>
</gene>
<accession>A0AAT9HTR5</accession>
<proteinExistence type="predicted"/>
<dbReference type="AlphaFoldDB" id="A0AAT9HTR5"/>
<dbReference type="Pfam" id="PF13559">
    <property type="entry name" value="DUF4129"/>
    <property type="match status" value="1"/>
</dbReference>
<evidence type="ECO:0000259" key="1">
    <source>
        <dbReference type="Pfam" id="PF13559"/>
    </source>
</evidence>
<dbReference type="EMBL" id="AP035768">
    <property type="protein sequence ID" value="BFO20757.1"/>
    <property type="molecule type" value="Genomic_DNA"/>
</dbReference>
<evidence type="ECO:0000313" key="2">
    <source>
        <dbReference type="EMBL" id="BFO20757.1"/>
    </source>
</evidence>
<dbReference type="InterPro" id="IPR025403">
    <property type="entry name" value="TgpA-like_C"/>
</dbReference>
<feature type="domain" description="Protein-glutamine gamma-glutamyltransferase-like C-terminal" evidence="1">
    <location>
        <begin position="36"/>
        <end position="101"/>
    </location>
</feature>
<sequence>MLLLAPMLWRVRTRAVRLGGHGRSEADAAPFVLGVWDELTDTAWDHGIAPDESLTPRGAAERIVRLGRLDAEAAASVRRVAGAVEQVLYAPRPRPAVGLAEDVRGSRRGCGALGAAGSGAGGVLAAVGCAGAVGCVGVVGRGAGADACAYGGASACLASAFAAAGVRSGRSGGAATPGGWRPVPG</sequence>